<sequence length="141" mass="15981">MNSSLSVPTDNPYKLMAIVGAVVSVFSLYFLLSQTYTYNDIVFQAAEKISIIEAQDDLPDSVKEDRISIENRKIEIVSKDRKYFPYLCGVIAALGGLLCGIGFRHWIFEVYPDEEAIRKEQLKSLRLANRTASRVKLGKRT</sequence>
<protein>
    <recommendedName>
        <fullName evidence="4">Tyrosine kinase G-rich domain-containing protein</fullName>
    </recommendedName>
</protein>
<feature type="transmembrane region" description="Helical" evidence="1">
    <location>
        <begin position="12"/>
        <end position="32"/>
    </location>
</feature>
<reference evidence="2" key="1">
    <citation type="submission" date="2021-03" db="EMBL/GenBank/DDBJ databases">
        <title>Study of the foodborne Vibrio vulnificus isolates from China.</title>
        <authorList>
            <person name="Zheng Z."/>
            <person name="Ye L."/>
        </authorList>
    </citation>
    <scope>NUCLEOTIDE SEQUENCE</scope>
    <source>
        <strain evidence="2">Vv1582</strain>
    </source>
</reference>
<gene>
    <name evidence="2" type="ORF">J0J18_22635</name>
</gene>
<dbReference type="Proteomes" id="UP000664056">
    <property type="component" value="Unassembled WGS sequence"/>
</dbReference>
<evidence type="ECO:0000313" key="3">
    <source>
        <dbReference type="Proteomes" id="UP000664056"/>
    </source>
</evidence>
<name>A0AAW4HIS0_VIBVL</name>
<accession>A0AAW4HIS0</accession>
<keyword evidence="1" id="KW-0472">Membrane</keyword>
<dbReference type="RefSeq" id="WP_039562348.1">
    <property type="nucleotide sequence ID" value="NZ_JAFKOQ010000040.1"/>
</dbReference>
<keyword evidence="1" id="KW-0812">Transmembrane</keyword>
<dbReference type="AlphaFoldDB" id="A0AAW4HIS0"/>
<dbReference type="EMBL" id="JAFKOQ010000040">
    <property type="protein sequence ID" value="MBN8124516.1"/>
    <property type="molecule type" value="Genomic_DNA"/>
</dbReference>
<comment type="caution">
    <text evidence="2">The sequence shown here is derived from an EMBL/GenBank/DDBJ whole genome shotgun (WGS) entry which is preliminary data.</text>
</comment>
<organism evidence="2 3">
    <name type="scientific">Vibrio vulnificus</name>
    <dbReference type="NCBI Taxonomy" id="672"/>
    <lineage>
        <taxon>Bacteria</taxon>
        <taxon>Pseudomonadati</taxon>
        <taxon>Pseudomonadota</taxon>
        <taxon>Gammaproteobacteria</taxon>
        <taxon>Vibrionales</taxon>
        <taxon>Vibrionaceae</taxon>
        <taxon>Vibrio</taxon>
    </lineage>
</organism>
<feature type="transmembrane region" description="Helical" evidence="1">
    <location>
        <begin position="83"/>
        <end position="103"/>
    </location>
</feature>
<evidence type="ECO:0000313" key="2">
    <source>
        <dbReference type="EMBL" id="MBN8124516.1"/>
    </source>
</evidence>
<evidence type="ECO:0008006" key="4">
    <source>
        <dbReference type="Google" id="ProtNLM"/>
    </source>
</evidence>
<proteinExistence type="predicted"/>
<keyword evidence="1" id="KW-1133">Transmembrane helix</keyword>
<evidence type="ECO:0000256" key="1">
    <source>
        <dbReference type="SAM" id="Phobius"/>
    </source>
</evidence>